<dbReference type="Pfam" id="PF01607">
    <property type="entry name" value="CBM_14"/>
    <property type="match status" value="2"/>
</dbReference>
<keyword evidence="9" id="KW-1185">Reference proteome</keyword>
<dbReference type="RefSeq" id="XP_009051155.1">
    <property type="nucleotide sequence ID" value="XM_009052907.1"/>
</dbReference>
<keyword evidence="3" id="KW-0677">Repeat</keyword>
<dbReference type="KEGG" id="lgi:LOTGIDRAFT_239076"/>
<feature type="chain" id="PRO_5004716313" description="Chitin-binding type-2 domain-containing protein" evidence="6">
    <location>
        <begin position="19"/>
        <end position="140"/>
    </location>
</feature>
<name>V4A2T3_LOTGI</name>
<feature type="domain" description="Chitin-binding type-2" evidence="7">
    <location>
        <begin position="73"/>
        <end position="133"/>
    </location>
</feature>
<sequence>MFKFAVLTLLCLPAVVSTFECEIDGIFEKGCKSFIRCKDGVAETIECGEGYVFNEKIEDCDLIENVDGICGEYIDCSDKANGHYPDMSSFCQTYYTCHEGAFHGHNYCPQGLVYNEELGVCDWQQNTYEPCGLKPRPTEK</sequence>
<dbReference type="GO" id="GO:0008061">
    <property type="term" value="F:chitin binding"/>
    <property type="evidence" value="ECO:0007669"/>
    <property type="project" value="UniProtKB-KW"/>
</dbReference>
<dbReference type="CTD" id="20250949"/>
<dbReference type="Gene3D" id="2.170.140.10">
    <property type="entry name" value="Chitin binding domain"/>
    <property type="match status" value="2"/>
</dbReference>
<dbReference type="Proteomes" id="UP000030746">
    <property type="component" value="Unassembled WGS sequence"/>
</dbReference>
<organism evidence="8 9">
    <name type="scientific">Lottia gigantea</name>
    <name type="common">Giant owl limpet</name>
    <dbReference type="NCBI Taxonomy" id="225164"/>
    <lineage>
        <taxon>Eukaryota</taxon>
        <taxon>Metazoa</taxon>
        <taxon>Spiralia</taxon>
        <taxon>Lophotrochozoa</taxon>
        <taxon>Mollusca</taxon>
        <taxon>Gastropoda</taxon>
        <taxon>Patellogastropoda</taxon>
        <taxon>Lottioidea</taxon>
        <taxon>Lottiidae</taxon>
        <taxon>Lottia</taxon>
    </lineage>
</organism>
<dbReference type="SUPFAM" id="SSF57625">
    <property type="entry name" value="Invertebrate chitin-binding proteins"/>
    <property type="match status" value="2"/>
</dbReference>
<dbReference type="SMART" id="SM00494">
    <property type="entry name" value="ChtBD2"/>
    <property type="match status" value="2"/>
</dbReference>
<evidence type="ECO:0000256" key="5">
    <source>
        <dbReference type="ARBA" id="ARBA00023180"/>
    </source>
</evidence>
<dbReference type="InterPro" id="IPR002557">
    <property type="entry name" value="Chitin-bd_dom"/>
</dbReference>
<dbReference type="OrthoDB" id="6020543at2759"/>
<dbReference type="HOGENOM" id="CLU_126178_0_0_1"/>
<evidence type="ECO:0000256" key="4">
    <source>
        <dbReference type="ARBA" id="ARBA00023157"/>
    </source>
</evidence>
<keyword evidence="5" id="KW-0325">Glycoprotein</keyword>
<dbReference type="InterPro" id="IPR036508">
    <property type="entry name" value="Chitin-bd_dom_sf"/>
</dbReference>
<keyword evidence="1" id="KW-0147">Chitin-binding</keyword>
<proteinExistence type="predicted"/>
<evidence type="ECO:0000256" key="6">
    <source>
        <dbReference type="SAM" id="SignalP"/>
    </source>
</evidence>
<accession>V4A2T3</accession>
<evidence type="ECO:0000256" key="3">
    <source>
        <dbReference type="ARBA" id="ARBA00022737"/>
    </source>
</evidence>
<keyword evidence="4" id="KW-1015">Disulfide bond</keyword>
<gene>
    <name evidence="8" type="ORF">LOTGIDRAFT_239076</name>
</gene>
<feature type="signal peptide" evidence="6">
    <location>
        <begin position="1"/>
        <end position="18"/>
    </location>
</feature>
<evidence type="ECO:0000256" key="2">
    <source>
        <dbReference type="ARBA" id="ARBA00022729"/>
    </source>
</evidence>
<dbReference type="PANTHER" id="PTHR23301:SF0">
    <property type="entry name" value="CHITIN-BINDING TYPE-2 DOMAIN-CONTAINING PROTEIN-RELATED"/>
    <property type="match status" value="1"/>
</dbReference>
<reference evidence="8 9" key="1">
    <citation type="journal article" date="2013" name="Nature">
        <title>Insights into bilaterian evolution from three spiralian genomes.</title>
        <authorList>
            <person name="Simakov O."/>
            <person name="Marletaz F."/>
            <person name="Cho S.J."/>
            <person name="Edsinger-Gonzales E."/>
            <person name="Havlak P."/>
            <person name="Hellsten U."/>
            <person name="Kuo D.H."/>
            <person name="Larsson T."/>
            <person name="Lv J."/>
            <person name="Arendt D."/>
            <person name="Savage R."/>
            <person name="Osoegawa K."/>
            <person name="de Jong P."/>
            <person name="Grimwood J."/>
            <person name="Chapman J.A."/>
            <person name="Shapiro H."/>
            <person name="Aerts A."/>
            <person name="Otillar R.P."/>
            <person name="Terry A.Y."/>
            <person name="Boore J.L."/>
            <person name="Grigoriev I.V."/>
            <person name="Lindberg D.R."/>
            <person name="Seaver E.C."/>
            <person name="Weisblat D.A."/>
            <person name="Putnam N.H."/>
            <person name="Rokhsar D.S."/>
        </authorList>
    </citation>
    <scope>NUCLEOTIDE SEQUENCE [LARGE SCALE GENOMIC DNA]</scope>
</reference>
<evidence type="ECO:0000313" key="9">
    <source>
        <dbReference type="Proteomes" id="UP000030746"/>
    </source>
</evidence>
<dbReference type="GeneID" id="20250949"/>
<dbReference type="InterPro" id="IPR051940">
    <property type="entry name" value="Chitin_bind-dev_reg"/>
</dbReference>
<keyword evidence="2 6" id="KW-0732">Signal</keyword>
<dbReference type="OMA" id="TITECKQ"/>
<dbReference type="PROSITE" id="PS50940">
    <property type="entry name" value="CHIT_BIND_II"/>
    <property type="match status" value="2"/>
</dbReference>
<dbReference type="GO" id="GO:0005576">
    <property type="term" value="C:extracellular region"/>
    <property type="evidence" value="ECO:0007669"/>
    <property type="project" value="InterPro"/>
</dbReference>
<dbReference type="PANTHER" id="PTHR23301">
    <property type="entry name" value="CHITIN BINDING PERITROPHIN-A"/>
    <property type="match status" value="1"/>
</dbReference>
<dbReference type="AlphaFoldDB" id="V4A2T3"/>
<evidence type="ECO:0000313" key="8">
    <source>
        <dbReference type="EMBL" id="ESO98173.1"/>
    </source>
</evidence>
<evidence type="ECO:0000256" key="1">
    <source>
        <dbReference type="ARBA" id="ARBA00022669"/>
    </source>
</evidence>
<evidence type="ECO:0000259" key="7">
    <source>
        <dbReference type="PROSITE" id="PS50940"/>
    </source>
</evidence>
<protein>
    <recommendedName>
        <fullName evidence="7">Chitin-binding type-2 domain-containing protein</fullName>
    </recommendedName>
</protein>
<dbReference type="EMBL" id="KB201263">
    <property type="protein sequence ID" value="ESO98173.1"/>
    <property type="molecule type" value="Genomic_DNA"/>
</dbReference>
<feature type="domain" description="Chitin-binding type-2" evidence="7">
    <location>
        <begin position="18"/>
        <end position="72"/>
    </location>
</feature>